<evidence type="ECO:0000256" key="1">
    <source>
        <dbReference type="ARBA" id="ARBA00001163"/>
    </source>
</evidence>
<evidence type="ECO:0000256" key="5">
    <source>
        <dbReference type="ARBA" id="ARBA00022793"/>
    </source>
</evidence>
<dbReference type="PANTHER" id="PTHR43466:SF1">
    <property type="entry name" value="2-OXO-4-HYDROXY-4-CARBOXY-5-UREIDOIMIDAZOLINE DECARBOXYLASE-RELATED"/>
    <property type="match status" value="1"/>
</dbReference>
<dbReference type="GO" id="GO:0019628">
    <property type="term" value="P:urate catabolic process"/>
    <property type="evidence" value="ECO:0007669"/>
    <property type="project" value="TreeGrafter"/>
</dbReference>
<dbReference type="InterPro" id="IPR036778">
    <property type="entry name" value="OHCU_decarboxylase_sf"/>
</dbReference>
<comment type="caution">
    <text evidence="8">The sequence shown here is derived from an EMBL/GenBank/DDBJ whole genome shotgun (WGS) entry which is preliminary data.</text>
</comment>
<dbReference type="RefSeq" id="WP_179648994.1">
    <property type="nucleotide sequence ID" value="NZ_JACBZM010000001.1"/>
</dbReference>
<dbReference type="AlphaFoldDB" id="A0A7Y9ZI59"/>
<evidence type="ECO:0000313" key="8">
    <source>
        <dbReference type="EMBL" id="NYI45336.1"/>
    </source>
</evidence>
<organism evidence="8 9">
    <name type="scientific">Nocardioides aromaticivorans</name>
    <dbReference type="NCBI Taxonomy" id="200618"/>
    <lineage>
        <taxon>Bacteria</taxon>
        <taxon>Bacillati</taxon>
        <taxon>Actinomycetota</taxon>
        <taxon>Actinomycetes</taxon>
        <taxon>Propionibacteriales</taxon>
        <taxon>Nocardioidaceae</taxon>
        <taxon>Nocardioides</taxon>
    </lineage>
</organism>
<keyword evidence="5" id="KW-0210">Decarboxylase</keyword>
<sequence>MDLELFNTAPTDVVRPALQACCDVPSWVEAVLTARPYDDRAAVLRTADEAARRFTPADVERALAAHPRIGERAEGEHAEAAWSRREQAGVSTVDATAQALAEGNRTYEERFGRVFLICASGLSADRVLASLRERLDNDPATEAAVVADELRKIALLRLERVLTADEEISA</sequence>
<gene>
    <name evidence="8" type="ORF">BJ993_002416</name>
</gene>
<dbReference type="NCBIfam" id="TIGR03180">
    <property type="entry name" value="UraD_2"/>
    <property type="match status" value="1"/>
</dbReference>
<evidence type="ECO:0000256" key="4">
    <source>
        <dbReference type="ARBA" id="ARBA00022631"/>
    </source>
</evidence>
<accession>A0A7Y9ZI59</accession>
<protein>
    <recommendedName>
        <fullName evidence="3">2-oxo-4-hydroxy-4-carboxy-5-ureidoimidazoline decarboxylase</fullName>
        <ecNumber evidence="3">4.1.1.97</ecNumber>
    </recommendedName>
</protein>
<comment type="catalytic activity">
    <reaction evidence="1">
        <text>5-hydroxy-2-oxo-4-ureido-2,5-dihydro-1H-imidazole-5-carboxylate + H(+) = (S)-allantoin + CO2</text>
        <dbReference type="Rhea" id="RHEA:26301"/>
        <dbReference type="ChEBI" id="CHEBI:15378"/>
        <dbReference type="ChEBI" id="CHEBI:15678"/>
        <dbReference type="ChEBI" id="CHEBI:16526"/>
        <dbReference type="ChEBI" id="CHEBI:58639"/>
        <dbReference type="EC" id="4.1.1.97"/>
    </reaction>
</comment>
<dbReference type="GO" id="GO:0051997">
    <property type="term" value="F:2-oxo-4-hydroxy-4-carboxy-5-ureidoimidazoline decarboxylase activity"/>
    <property type="evidence" value="ECO:0007669"/>
    <property type="project" value="UniProtKB-EC"/>
</dbReference>
<feature type="domain" description="Oxo-4-hydroxy-4-carboxy-5-ureidoimidazoline decarboxylase" evidence="7">
    <location>
        <begin position="7"/>
        <end position="159"/>
    </location>
</feature>
<dbReference type="Gene3D" id="1.10.3330.10">
    <property type="entry name" value="Oxo-4-hydroxy-4-carboxy-5-ureidoimidazoline decarboxylase"/>
    <property type="match status" value="1"/>
</dbReference>
<evidence type="ECO:0000259" key="7">
    <source>
        <dbReference type="Pfam" id="PF09349"/>
    </source>
</evidence>
<dbReference type="EC" id="4.1.1.97" evidence="3"/>
<dbReference type="PANTHER" id="PTHR43466">
    <property type="entry name" value="2-OXO-4-HYDROXY-4-CARBOXY-5-UREIDOIMIDAZOLINE DECARBOXYLASE-RELATED"/>
    <property type="match status" value="1"/>
</dbReference>
<evidence type="ECO:0000256" key="2">
    <source>
        <dbReference type="ARBA" id="ARBA00004754"/>
    </source>
</evidence>
<dbReference type="GO" id="GO:0006144">
    <property type="term" value="P:purine nucleobase metabolic process"/>
    <property type="evidence" value="ECO:0007669"/>
    <property type="project" value="UniProtKB-KW"/>
</dbReference>
<comment type="pathway">
    <text evidence="2">Purine metabolism; urate degradation; (S)-allantoin from urate: step 3/3.</text>
</comment>
<keyword evidence="4" id="KW-0659">Purine metabolism</keyword>
<dbReference type="Proteomes" id="UP000562045">
    <property type="component" value="Unassembled WGS sequence"/>
</dbReference>
<dbReference type="SUPFAM" id="SSF158694">
    <property type="entry name" value="UraD-Like"/>
    <property type="match status" value="1"/>
</dbReference>
<dbReference type="NCBIfam" id="NF010372">
    <property type="entry name" value="PRK13798.1"/>
    <property type="match status" value="1"/>
</dbReference>
<name>A0A7Y9ZI59_9ACTN</name>
<dbReference type="Pfam" id="PF09349">
    <property type="entry name" value="OHCU_decarbox"/>
    <property type="match status" value="1"/>
</dbReference>
<reference evidence="8 9" key="1">
    <citation type="submission" date="2020-07" db="EMBL/GenBank/DDBJ databases">
        <title>Sequencing the genomes of 1000 actinobacteria strains.</title>
        <authorList>
            <person name="Klenk H.-P."/>
        </authorList>
    </citation>
    <scope>NUCLEOTIDE SEQUENCE [LARGE SCALE GENOMIC DNA]</scope>
    <source>
        <strain evidence="8 9">DSM 15131</strain>
    </source>
</reference>
<dbReference type="InterPro" id="IPR018020">
    <property type="entry name" value="OHCU_decarboxylase"/>
</dbReference>
<dbReference type="EMBL" id="JACBZM010000001">
    <property type="protein sequence ID" value="NYI45336.1"/>
    <property type="molecule type" value="Genomic_DNA"/>
</dbReference>
<evidence type="ECO:0000256" key="3">
    <source>
        <dbReference type="ARBA" id="ARBA00012257"/>
    </source>
</evidence>
<keyword evidence="6 8" id="KW-0456">Lyase</keyword>
<proteinExistence type="predicted"/>
<evidence type="ECO:0000313" key="9">
    <source>
        <dbReference type="Proteomes" id="UP000562045"/>
    </source>
</evidence>
<dbReference type="InterPro" id="IPR017595">
    <property type="entry name" value="OHCU_decarboxylase-2"/>
</dbReference>
<evidence type="ECO:0000256" key="6">
    <source>
        <dbReference type="ARBA" id="ARBA00023239"/>
    </source>
</evidence>